<proteinExistence type="predicted"/>
<dbReference type="Proteomes" id="UP000827092">
    <property type="component" value="Unassembled WGS sequence"/>
</dbReference>
<dbReference type="AlphaFoldDB" id="A0AAV6U9N0"/>
<sequence>MDWNNGDTYGVPKHLYHHQHNISPEYLHEAGQWEQDLVKTCVIDNSTDKFPPCMNRLSVPVVSWKGYPNMCFTMESLWGLPDAQPRSIHYLGRMVVVLQLHPEQYVDHNEAVQAYVLVHDPRALDNPIREGISLMPGKIYNIFVSQAHESSRWTDILPVVLLGIRTAVKGDIGASCAEIAYGMTLKLPCDMIDTSKTQFGNEEFVNQLRTAMRDLNPVATSAHGSTVTERLPAPFRTNCTDYLKLWRENGGRGPLTRKSCAEKCKMVRSLQRFRCVPQSISYPNNSSICGNIITSGKSVDDVDGDESDNVDQDDDDGGDVDKSLKCTSFN</sequence>
<protein>
    <submittedName>
        <fullName evidence="2">Uncharacterized protein</fullName>
    </submittedName>
</protein>
<keyword evidence="3" id="KW-1185">Reference proteome</keyword>
<evidence type="ECO:0000313" key="3">
    <source>
        <dbReference type="Proteomes" id="UP000827092"/>
    </source>
</evidence>
<reference evidence="2 3" key="1">
    <citation type="journal article" date="2022" name="Nat. Ecol. Evol.">
        <title>A masculinizing supergene underlies an exaggerated male reproductive morph in a spider.</title>
        <authorList>
            <person name="Hendrickx F."/>
            <person name="De Corte Z."/>
            <person name="Sonet G."/>
            <person name="Van Belleghem S.M."/>
            <person name="Kostlbacher S."/>
            <person name="Vangestel C."/>
        </authorList>
    </citation>
    <scope>NUCLEOTIDE SEQUENCE [LARGE SCALE GENOMIC DNA]</scope>
    <source>
        <strain evidence="2">W744_W776</strain>
    </source>
</reference>
<dbReference type="PANTHER" id="PTHR38681:SF1">
    <property type="entry name" value="RETROVIRUS-RELATED POL POLYPROTEIN FROM TRANSPOSON 412-LIKE PROTEIN"/>
    <property type="match status" value="1"/>
</dbReference>
<dbReference type="PANTHER" id="PTHR38681">
    <property type="entry name" value="RETROVIRUS-RELATED POL POLYPROTEIN FROM TRANSPOSON 412-LIKE PROTEIN-RELATED"/>
    <property type="match status" value="1"/>
</dbReference>
<accession>A0AAV6U9N0</accession>
<evidence type="ECO:0000256" key="1">
    <source>
        <dbReference type="SAM" id="MobiDB-lite"/>
    </source>
</evidence>
<gene>
    <name evidence="2" type="ORF">JTE90_004670</name>
</gene>
<evidence type="ECO:0000313" key="2">
    <source>
        <dbReference type="EMBL" id="KAG8180711.1"/>
    </source>
</evidence>
<organism evidence="2 3">
    <name type="scientific">Oedothorax gibbosus</name>
    <dbReference type="NCBI Taxonomy" id="931172"/>
    <lineage>
        <taxon>Eukaryota</taxon>
        <taxon>Metazoa</taxon>
        <taxon>Ecdysozoa</taxon>
        <taxon>Arthropoda</taxon>
        <taxon>Chelicerata</taxon>
        <taxon>Arachnida</taxon>
        <taxon>Araneae</taxon>
        <taxon>Araneomorphae</taxon>
        <taxon>Entelegynae</taxon>
        <taxon>Araneoidea</taxon>
        <taxon>Linyphiidae</taxon>
        <taxon>Erigoninae</taxon>
        <taxon>Oedothorax</taxon>
    </lineage>
</organism>
<name>A0AAV6U9N0_9ARAC</name>
<dbReference type="EMBL" id="JAFNEN010000553">
    <property type="protein sequence ID" value="KAG8180711.1"/>
    <property type="molecule type" value="Genomic_DNA"/>
</dbReference>
<feature type="compositionally biased region" description="Acidic residues" evidence="1">
    <location>
        <begin position="301"/>
        <end position="318"/>
    </location>
</feature>
<comment type="caution">
    <text evidence="2">The sequence shown here is derived from an EMBL/GenBank/DDBJ whole genome shotgun (WGS) entry which is preliminary data.</text>
</comment>
<feature type="region of interest" description="Disordered" evidence="1">
    <location>
        <begin position="300"/>
        <end position="330"/>
    </location>
</feature>